<gene>
    <name evidence="1" type="ORF">CR513_58507</name>
</gene>
<feature type="non-terminal residue" evidence="1">
    <location>
        <position position="1"/>
    </location>
</feature>
<evidence type="ECO:0000313" key="2">
    <source>
        <dbReference type="Proteomes" id="UP000257109"/>
    </source>
</evidence>
<keyword evidence="2" id="KW-1185">Reference proteome</keyword>
<sequence length="123" mass="14434">MFVLTHSLPSRPYQEKCDGSLGGSSLRRNQQGEGVFDITHVATRKHAAKKLFNTSSDVEVVEVMIIIPWILERMIEIGKGWKNIYKKMVKENPGESLFLRNYDKFLYQVLLEYWKWKKIARKT</sequence>
<proteinExistence type="predicted"/>
<evidence type="ECO:0000313" key="1">
    <source>
        <dbReference type="EMBL" id="RDX63102.1"/>
    </source>
</evidence>
<name>A0A371EAN6_MUCPR</name>
<comment type="caution">
    <text evidence="1">The sequence shown here is derived from an EMBL/GenBank/DDBJ whole genome shotgun (WGS) entry which is preliminary data.</text>
</comment>
<dbReference type="AlphaFoldDB" id="A0A371EAN6"/>
<dbReference type="EMBL" id="QJKJ01015089">
    <property type="protein sequence ID" value="RDX63102.1"/>
    <property type="molecule type" value="Genomic_DNA"/>
</dbReference>
<organism evidence="1 2">
    <name type="scientific">Mucuna pruriens</name>
    <name type="common">Velvet bean</name>
    <name type="synonym">Dolichos pruriens</name>
    <dbReference type="NCBI Taxonomy" id="157652"/>
    <lineage>
        <taxon>Eukaryota</taxon>
        <taxon>Viridiplantae</taxon>
        <taxon>Streptophyta</taxon>
        <taxon>Embryophyta</taxon>
        <taxon>Tracheophyta</taxon>
        <taxon>Spermatophyta</taxon>
        <taxon>Magnoliopsida</taxon>
        <taxon>eudicotyledons</taxon>
        <taxon>Gunneridae</taxon>
        <taxon>Pentapetalae</taxon>
        <taxon>rosids</taxon>
        <taxon>fabids</taxon>
        <taxon>Fabales</taxon>
        <taxon>Fabaceae</taxon>
        <taxon>Papilionoideae</taxon>
        <taxon>50 kb inversion clade</taxon>
        <taxon>NPAAA clade</taxon>
        <taxon>indigoferoid/millettioid clade</taxon>
        <taxon>Phaseoleae</taxon>
        <taxon>Mucuna</taxon>
    </lineage>
</organism>
<dbReference type="Proteomes" id="UP000257109">
    <property type="component" value="Unassembled WGS sequence"/>
</dbReference>
<accession>A0A371EAN6</accession>
<protein>
    <submittedName>
        <fullName evidence="1">Uncharacterized protein</fullName>
    </submittedName>
</protein>
<reference evidence="1" key="1">
    <citation type="submission" date="2018-05" db="EMBL/GenBank/DDBJ databases">
        <title>Draft genome of Mucuna pruriens seed.</title>
        <authorList>
            <person name="Nnadi N.E."/>
            <person name="Vos R."/>
            <person name="Hasami M.H."/>
            <person name="Devisetty U.K."/>
            <person name="Aguiy J.C."/>
        </authorList>
    </citation>
    <scope>NUCLEOTIDE SEQUENCE [LARGE SCALE GENOMIC DNA]</scope>
    <source>
        <strain evidence="1">JCA_2017</strain>
    </source>
</reference>